<proteinExistence type="predicted"/>
<evidence type="ECO:0000313" key="2">
    <source>
        <dbReference type="Proteomes" id="UP000494216"/>
    </source>
</evidence>
<comment type="caution">
    <text evidence="1">The sequence shown here is derived from an EMBL/GenBank/DDBJ whole genome shotgun (WGS) entry which is preliminary data.</text>
</comment>
<accession>A0A8S0WPY0</accession>
<keyword evidence="2" id="KW-1185">Reference proteome</keyword>
<name>A0A8S0WPY0_9GAMM</name>
<dbReference type="Proteomes" id="UP000494216">
    <property type="component" value="Unassembled WGS sequence"/>
</dbReference>
<reference evidence="1 2" key="1">
    <citation type="submission" date="2020-02" db="EMBL/GenBank/DDBJ databases">
        <authorList>
            <person name="Hogendoorn C."/>
        </authorList>
    </citation>
    <scope>NUCLEOTIDE SEQUENCE [LARGE SCALE GENOMIC DNA]</scope>
    <source>
        <strain evidence="1">METHB21</strain>
    </source>
</reference>
<dbReference type="EMBL" id="CADCXN010000064">
    <property type="protein sequence ID" value="CAA9891135.1"/>
    <property type="molecule type" value="Genomic_DNA"/>
</dbReference>
<protein>
    <submittedName>
        <fullName evidence="1">Uncharacterized protein</fullName>
    </submittedName>
</protein>
<dbReference type="AlphaFoldDB" id="A0A8S0WPY0"/>
<evidence type="ECO:0000313" key="1">
    <source>
        <dbReference type="EMBL" id="CAA9891135.1"/>
    </source>
</evidence>
<organism evidence="1 2">
    <name type="scientific">Candidatus Methylobacter favarea</name>
    <dbReference type="NCBI Taxonomy" id="2707345"/>
    <lineage>
        <taxon>Bacteria</taxon>
        <taxon>Pseudomonadati</taxon>
        <taxon>Pseudomonadota</taxon>
        <taxon>Gammaproteobacteria</taxon>
        <taxon>Methylococcales</taxon>
        <taxon>Methylococcaceae</taxon>
        <taxon>Methylobacter</taxon>
    </lineage>
</organism>
<gene>
    <name evidence="1" type="ORF">METHB2_350014</name>
</gene>
<sequence length="95" mass="10521">MKTLIQVLCTLLLVLFITGSYGEDSPGKVCLNIPEPGAELVKIESNCKKGDIIMLNKIHIAHLCDFNSAVAPYNGHDKYICVYLGEKRELRKGTN</sequence>